<evidence type="ECO:0000313" key="4">
    <source>
        <dbReference type="Proteomes" id="UP000583556"/>
    </source>
</evidence>
<evidence type="ECO:0000256" key="1">
    <source>
        <dbReference type="SAM" id="MobiDB-lite"/>
    </source>
</evidence>
<comment type="caution">
    <text evidence="3">The sequence shown here is derived from an EMBL/GenBank/DDBJ whole genome shotgun (WGS) entry which is preliminary data.</text>
</comment>
<organism evidence="3 4">
    <name type="scientific">Novosphingobium olei</name>
    <dbReference type="NCBI Taxonomy" id="2728851"/>
    <lineage>
        <taxon>Bacteria</taxon>
        <taxon>Pseudomonadati</taxon>
        <taxon>Pseudomonadota</taxon>
        <taxon>Alphaproteobacteria</taxon>
        <taxon>Sphingomonadales</taxon>
        <taxon>Sphingomonadaceae</taxon>
        <taxon>Novosphingobium</taxon>
    </lineage>
</organism>
<accession>A0A7Y0BLJ7</accession>
<feature type="region of interest" description="Disordered" evidence="1">
    <location>
        <begin position="89"/>
        <end position="126"/>
    </location>
</feature>
<feature type="signal peptide" evidence="2">
    <location>
        <begin position="1"/>
        <end position="27"/>
    </location>
</feature>
<gene>
    <name evidence="3" type="ORF">HHL27_01935</name>
</gene>
<sequence length="307" mass="30923">MKKAGWAGVSVAALALLMQAPMAQAQAANGVGSPFELTFWQSIGSSEDASLYEAYLQQYPQGTFAALARAKVQMLRHVPAGTQAPLTQAATAAPAAAQPPATPVANPVASPAVAAPAPAPSASSNGPALAMASPVGVPGGLPVSAAAAAGAGATLGQMLADLAHTQETPAAGTAAPATLPAAVAPVSPISSRYALPPHPQMVSVPELILPASFCSAEDRNRYHDTIYRPAVDAAKRNNDAAVAYLKTLQGIYDGYDLGKDTEAMNALAAEARAYQADAATTFSQQAALVRAFDELMAVPVAPCAGAK</sequence>
<keyword evidence="2" id="KW-0732">Signal</keyword>
<proteinExistence type="predicted"/>
<evidence type="ECO:0000256" key="2">
    <source>
        <dbReference type="SAM" id="SignalP"/>
    </source>
</evidence>
<reference evidence="3 4" key="1">
    <citation type="submission" date="2020-04" db="EMBL/GenBank/DDBJ databases">
        <title>Novosphingobium sp. TW-4 isolated from soil.</title>
        <authorList>
            <person name="Dahal R.H."/>
            <person name="Chaudhary D.K."/>
        </authorList>
    </citation>
    <scope>NUCLEOTIDE SEQUENCE [LARGE SCALE GENOMIC DNA]</scope>
    <source>
        <strain evidence="3 4">TW-4</strain>
    </source>
</reference>
<evidence type="ECO:0000313" key="3">
    <source>
        <dbReference type="EMBL" id="NML92428.1"/>
    </source>
</evidence>
<keyword evidence="4" id="KW-1185">Reference proteome</keyword>
<feature type="chain" id="PRO_5030681022" evidence="2">
    <location>
        <begin position="28"/>
        <end position="307"/>
    </location>
</feature>
<dbReference type="RefSeq" id="WP_169491672.1">
    <property type="nucleotide sequence ID" value="NZ_JABBGM010000001.1"/>
</dbReference>
<dbReference type="AlphaFoldDB" id="A0A7Y0BLJ7"/>
<name>A0A7Y0BLJ7_9SPHN</name>
<dbReference type="EMBL" id="JABBGM010000001">
    <property type="protein sequence ID" value="NML92428.1"/>
    <property type="molecule type" value="Genomic_DNA"/>
</dbReference>
<dbReference type="Proteomes" id="UP000583556">
    <property type="component" value="Unassembled WGS sequence"/>
</dbReference>
<protein>
    <submittedName>
        <fullName evidence="3">Uncharacterized protein</fullName>
    </submittedName>
</protein>